<dbReference type="InterPro" id="IPR019606">
    <property type="entry name" value="GerMN"/>
</dbReference>
<dbReference type="Pfam" id="PF10647">
    <property type="entry name" value="Gmad1"/>
    <property type="match status" value="1"/>
</dbReference>
<dbReference type="InterPro" id="IPR018910">
    <property type="entry name" value="LpqB_C"/>
</dbReference>
<evidence type="ECO:0000256" key="2">
    <source>
        <dbReference type="ARBA" id="ARBA00022729"/>
    </source>
</evidence>
<evidence type="ECO:0000313" key="10">
    <source>
        <dbReference type="Proteomes" id="UP000269019"/>
    </source>
</evidence>
<evidence type="ECO:0000256" key="3">
    <source>
        <dbReference type="ARBA" id="ARBA00023136"/>
    </source>
</evidence>
<reference evidence="9 10" key="1">
    <citation type="submission" date="2018-11" db="EMBL/GenBank/DDBJ databases">
        <authorList>
            <person name="Kleinhagauer T."/>
            <person name="Glaeser S.P."/>
            <person name="Spergser J."/>
            <person name="Ruckert C."/>
            <person name="Kaempfer P."/>
            <person name="Busse H.-J."/>
        </authorList>
    </citation>
    <scope>NUCLEOTIDE SEQUENCE [LARGE SCALE GENOMIC DNA]</scope>
    <source>
        <strain evidence="9 10">200CH</strain>
    </source>
</reference>
<feature type="region of interest" description="Disordered" evidence="7">
    <location>
        <begin position="1"/>
        <end position="32"/>
    </location>
</feature>
<keyword evidence="2" id="KW-0732">Signal</keyword>
<dbReference type="Pfam" id="PF25976">
    <property type="entry name" value="LpqB_N"/>
    <property type="match status" value="1"/>
</dbReference>
<dbReference type="Proteomes" id="UP000269019">
    <property type="component" value="Chromosome"/>
</dbReference>
<organism evidence="9 10">
    <name type="scientific">Corynebacterium choanae</name>
    <dbReference type="NCBI Taxonomy" id="1862358"/>
    <lineage>
        <taxon>Bacteria</taxon>
        <taxon>Bacillati</taxon>
        <taxon>Actinomycetota</taxon>
        <taxon>Actinomycetes</taxon>
        <taxon>Mycobacteriales</taxon>
        <taxon>Corynebacteriaceae</taxon>
        <taxon>Corynebacterium</taxon>
    </lineage>
</organism>
<comment type="subcellular location">
    <subcellularLocation>
        <location evidence="6">Cell membrane</location>
        <topology evidence="6">Lipid-anchor</topology>
    </subcellularLocation>
</comment>
<sequence length="617" mass="65160">MSMSQQRSNGGTGDVAATVHTPQPAWLPQPRPRRETRPLAIGAIVATLALGISGCGSLPGDSNPQVLRTFEASTPTEVELAPKPGQEPDLLLRDFFTASAKPAQKHQAARAYLTDTAAAAWDDTTGTLIVNRIDLISEPGASADSITYSVRGDVVGQLGTGGVFTPQKLDYEAQIELVKANGEWRISTLPAGVVMERNELRNRYTPRDLFFFNPTGKWLVPDRRWVYDGQSNLDTALLSLLMEGPQRRLAPGVLDDVPAEAVFAGYEQGVYRFTGFEDLDADARHRFSAQVVWVLARANIPGPYRIELDGAPVVPGQLGLTVDDVAEFNPTAKQATIAPLYAVVEGALNIIEGEQLSPVPGPLGGSKQIQSADVSATGGVVAAVLGDPGDALAPVRLELGPLGDATQTIQTARSLTRPSFERDATALWTVVDSRTITRIARSTATGEVSQIEVDTTALFDPAGQTPAATSEQPPITALQLAPSGVRAAFIRDGRLYVATVARPQVGQRALIDAVEVSGPNIAGSAKSVDWTSDGALLVGTANALSPVWIVAIDGSAQTPLPSGNITAPVVDVAASVSTYYLTDANAMLQLPTQSSSASFWREVPAVLGRRATPIIAE</sequence>
<evidence type="ECO:0000256" key="4">
    <source>
        <dbReference type="ARBA" id="ARBA00023139"/>
    </source>
</evidence>
<evidence type="ECO:0000256" key="1">
    <source>
        <dbReference type="ARBA" id="ARBA00022475"/>
    </source>
</evidence>
<dbReference type="InterPro" id="IPR059026">
    <property type="entry name" value="LpqB_N"/>
</dbReference>
<keyword evidence="1" id="KW-1003">Cell membrane</keyword>
<gene>
    <name evidence="6 9" type="primary">lpqB</name>
    <name evidence="9" type="ORF">CCHOA_02495</name>
</gene>
<dbReference type="NCBIfam" id="NF010141">
    <property type="entry name" value="PRK13616.1"/>
    <property type="match status" value="1"/>
</dbReference>
<evidence type="ECO:0000259" key="8">
    <source>
        <dbReference type="SMART" id="SM00909"/>
    </source>
</evidence>
<keyword evidence="4" id="KW-0564">Palmitate</keyword>
<keyword evidence="5 9" id="KW-0449">Lipoprotein</keyword>
<evidence type="ECO:0000256" key="6">
    <source>
        <dbReference type="HAMAP-Rule" id="MF_01373"/>
    </source>
</evidence>
<proteinExistence type="inferred from homology"/>
<comment type="similarity">
    <text evidence="6">Belongs to the LpqB lipoprotein family.</text>
</comment>
<dbReference type="AlphaFoldDB" id="A0A3G6J4P0"/>
<dbReference type="GO" id="GO:0005886">
    <property type="term" value="C:plasma membrane"/>
    <property type="evidence" value="ECO:0007669"/>
    <property type="project" value="UniProtKB-SubCell"/>
</dbReference>
<keyword evidence="10" id="KW-1185">Reference proteome</keyword>
<name>A0A3G6J4P0_9CORY</name>
<protein>
    <recommendedName>
        <fullName evidence="6">Lipoprotein LpqB</fullName>
    </recommendedName>
</protein>
<keyword evidence="3" id="KW-0472">Membrane</keyword>
<dbReference type="HAMAP" id="MF_01373">
    <property type="entry name" value="LpqB_lipoprot"/>
    <property type="match status" value="1"/>
</dbReference>
<dbReference type="SMART" id="SM00909">
    <property type="entry name" value="Germane"/>
    <property type="match status" value="1"/>
</dbReference>
<dbReference type="Pfam" id="PF10646">
    <property type="entry name" value="Germane"/>
    <property type="match status" value="1"/>
</dbReference>
<dbReference type="EMBL" id="CP033896">
    <property type="protein sequence ID" value="AZA12916.1"/>
    <property type="molecule type" value="Genomic_DNA"/>
</dbReference>
<dbReference type="KEGG" id="ccho:CCHOA_02495"/>
<feature type="domain" description="GerMN" evidence="8">
    <location>
        <begin position="234"/>
        <end position="317"/>
    </location>
</feature>
<dbReference type="SUPFAM" id="SSF82171">
    <property type="entry name" value="DPP6 N-terminal domain-like"/>
    <property type="match status" value="1"/>
</dbReference>
<dbReference type="RefSeq" id="WP_245992174.1">
    <property type="nucleotide sequence ID" value="NZ_CP033896.1"/>
</dbReference>
<dbReference type="InterPro" id="IPR023959">
    <property type="entry name" value="LpqB"/>
</dbReference>
<evidence type="ECO:0000256" key="5">
    <source>
        <dbReference type="ARBA" id="ARBA00023288"/>
    </source>
</evidence>
<evidence type="ECO:0000313" key="9">
    <source>
        <dbReference type="EMBL" id="AZA12916.1"/>
    </source>
</evidence>
<evidence type="ECO:0000256" key="7">
    <source>
        <dbReference type="SAM" id="MobiDB-lite"/>
    </source>
</evidence>
<accession>A0A3G6J4P0</accession>